<reference evidence="1 2" key="2">
    <citation type="journal article" date="2022" name="Mol. Ecol. Resour.">
        <title>The genomes of chicory, endive, great burdock and yacon provide insights into Asteraceae paleo-polyploidization history and plant inulin production.</title>
        <authorList>
            <person name="Fan W."/>
            <person name="Wang S."/>
            <person name="Wang H."/>
            <person name="Wang A."/>
            <person name="Jiang F."/>
            <person name="Liu H."/>
            <person name="Zhao H."/>
            <person name="Xu D."/>
            <person name="Zhang Y."/>
        </authorList>
    </citation>
    <scope>NUCLEOTIDE SEQUENCE [LARGE SCALE GENOMIC DNA]</scope>
    <source>
        <strain evidence="2">cv. Punajuju</strain>
        <tissue evidence="1">Leaves</tissue>
    </source>
</reference>
<comment type="caution">
    <text evidence="1">The sequence shown here is derived from an EMBL/GenBank/DDBJ whole genome shotgun (WGS) entry which is preliminary data.</text>
</comment>
<proteinExistence type="predicted"/>
<dbReference type="EMBL" id="CM042011">
    <property type="protein sequence ID" value="KAI3766304.1"/>
    <property type="molecule type" value="Genomic_DNA"/>
</dbReference>
<reference evidence="2" key="1">
    <citation type="journal article" date="2022" name="Mol. Ecol. Resour.">
        <title>The genomes of chicory, endive, great burdock and yacon provide insights into Asteraceae palaeo-polyploidization history and plant inulin production.</title>
        <authorList>
            <person name="Fan W."/>
            <person name="Wang S."/>
            <person name="Wang H."/>
            <person name="Wang A."/>
            <person name="Jiang F."/>
            <person name="Liu H."/>
            <person name="Zhao H."/>
            <person name="Xu D."/>
            <person name="Zhang Y."/>
        </authorList>
    </citation>
    <scope>NUCLEOTIDE SEQUENCE [LARGE SCALE GENOMIC DNA]</scope>
    <source>
        <strain evidence="2">cv. Punajuju</strain>
    </source>
</reference>
<name>A0ACB9F504_CICIN</name>
<sequence>MKAGDGVAIDREIVVQSGFIQVPIKNRQIPGEKIEIDSERDGVGGRFMRRGKTEKEYLIFVSLLWGRKMEQGTTQIEGLTVRDCWLLRGLVATMVSYLPIDGK</sequence>
<protein>
    <submittedName>
        <fullName evidence="1">Uncharacterized protein</fullName>
    </submittedName>
</protein>
<keyword evidence="2" id="KW-1185">Reference proteome</keyword>
<evidence type="ECO:0000313" key="1">
    <source>
        <dbReference type="EMBL" id="KAI3766304.1"/>
    </source>
</evidence>
<evidence type="ECO:0000313" key="2">
    <source>
        <dbReference type="Proteomes" id="UP001055811"/>
    </source>
</evidence>
<organism evidence="1 2">
    <name type="scientific">Cichorium intybus</name>
    <name type="common">Chicory</name>
    <dbReference type="NCBI Taxonomy" id="13427"/>
    <lineage>
        <taxon>Eukaryota</taxon>
        <taxon>Viridiplantae</taxon>
        <taxon>Streptophyta</taxon>
        <taxon>Embryophyta</taxon>
        <taxon>Tracheophyta</taxon>
        <taxon>Spermatophyta</taxon>
        <taxon>Magnoliopsida</taxon>
        <taxon>eudicotyledons</taxon>
        <taxon>Gunneridae</taxon>
        <taxon>Pentapetalae</taxon>
        <taxon>asterids</taxon>
        <taxon>campanulids</taxon>
        <taxon>Asterales</taxon>
        <taxon>Asteraceae</taxon>
        <taxon>Cichorioideae</taxon>
        <taxon>Cichorieae</taxon>
        <taxon>Cichoriinae</taxon>
        <taxon>Cichorium</taxon>
    </lineage>
</organism>
<gene>
    <name evidence="1" type="ORF">L2E82_16357</name>
</gene>
<dbReference type="Proteomes" id="UP001055811">
    <property type="component" value="Linkage Group LG03"/>
</dbReference>
<accession>A0ACB9F504</accession>